<organism evidence="2 3">
    <name type="scientific">Aphis craccivora</name>
    <name type="common">Cowpea aphid</name>
    <dbReference type="NCBI Taxonomy" id="307492"/>
    <lineage>
        <taxon>Eukaryota</taxon>
        <taxon>Metazoa</taxon>
        <taxon>Ecdysozoa</taxon>
        <taxon>Arthropoda</taxon>
        <taxon>Hexapoda</taxon>
        <taxon>Insecta</taxon>
        <taxon>Pterygota</taxon>
        <taxon>Neoptera</taxon>
        <taxon>Paraneoptera</taxon>
        <taxon>Hemiptera</taxon>
        <taxon>Sternorrhyncha</taxon>
        <taxon>Aphidomorpha</taxon>
        <taxon>Aphidoidea</taxon>
        <taxon>Aphididae</taxon>
        <taxon>Aphidini</taxon>
        <taxon>Aphis</taxon>
        <taxon>Aphis</taxon>
    </lineage>
</organism>
<dbReference type="SUPFAM" id="SSF57667">
    <property type="entry name" value="beta-beta-alpha zinc fingers"/>
    <property type="match status" value="1"/>
</dbReference>
<name>A0A6G0VJR2_APHCR</name>
<dbReference type="AlphaFoldDB" id="A0A6G0VJR2"/>
<reference evidence="2 3" key="1">
    <citation type="submission" date="2019-08" db="EMBL/GenBank/DDBJ databases">
        <title>Whole genome of Aphis craccivora.</title>
        <authorList>
            <person name="Voronova N.V."/>
            <person name="Shulinski R.S."/>
            <person name="Bandarenka Y.V."/>
            <person name="Zhorov D.G."/>
            <person name="Warner D."/>
        </authorList>
    </citation>
    <scope>NUCLEOTIDE SEQUENCE [LARGE SCALE GENOMIC DNA]</scope>
    <source>
        <strain evidence="2">180601</strain>
        <tissue evidence="2">Whole Body</tissue>
    </source>
</reference>
<sequence length="297" mass="34181">HNLKGPISPLEMSVNGISRNSTSKTVNIECKSVNSVLLDTDPKDYHERLFVVGNLCLNESDKLTLWDTTMMPNIPGMPAYICLIFSPCVEIRYNSSYTKMIGAICGLGYHPETGRPLFEENDIEITFDTVIDFNLLNKINIIRTLLNRCVNPEDEGGPGDIFQIQHSLQQSLKEIFSQPTKFKGPEPYARKYMWSEIQKSRLISPYQENSPVNHPMGGSDIYKLIWGTILSQQMSFSECRELMFDLKTLRCPLCQLSFTNEQSIAMHFDNYQHIERYKLARKELYEHYTGPFQDINN</sequence>
<comment type="caution">
    <text evidence="2">The sequence shown here is derived from an EMBL/GenBank/DDBJ whole genome shotgun (WGS) entry which is preliminary data.</text>
</comment>
<dbReference type="EMBL" id="VUJU01016022">
    <property type="protein sequence ID" value="KAF0691202.1"/>
    <property type="molecule type" value="Genomic_DNA"/>
</dbReference>
<dbReference type="OrthoDB" id="66977at2759"/>
<evidence type="ECO:0000259" key="1">
    <source>
        <dbReference type="PROSITE" id="PS00028"/>
    </source>
</evidence>
<dbReference type="PROSITE" id="PS00028">
    <property type="entry name" value="ZINC_FINGER_C2H2_1"/>
    <property type="match status" value="1"/>
</dbReference>
<evidence type="ECO:0000313" key="3">
    <source>
        <dbReference type="Proteomes" id="UP000478052"/>
    </source>
</evidence>
<dbReference type="InterPro" id="IPR013087">
    <property type="entry name" value="Znf_C2H2_type"/>
</dbReference>
<proteinExistence type="predicted"/>
<feature type="non-terminal residue" evidence="2">
    <location>
        <position position="1"/>
    </location>
</feature>
<dbReference type="Proteomes" id="UP000478052">
    <property type="component" value="Unassembled WGS sequence"/>
</dbReference>
<evidence type="ECO:0000313" key="2">
    <source>
        <dbReference type="EMBL" id="KAF0691202.1"/>
    </source>
</evidence>
<accession>A0A6G0VJR2</accession>
<protein>
    <recommendedName>
        <fullName evidence="1">C2H2-type domain-containing protein</fullName>
    </recommendedName>
</protein>
<keyword evidence="3" id="KW-1185">Reference proteome</keyword>
<feature type="non-terminal residue" evidence="2">
    <location>
        <position position="297"/>
    </location>
</feature>
<dbReference type="InterPro" id="IPR036236">
    <property type="entry name" value="Znf_C2H2_sf"/>
</dbReference>
<gene>
    <name evidence="2" type="ORF">FWK35_00032936</name>
</gene>
<feature type="domain" description="C2H2-type" evidence="1">
    <location>
        <begin position="251"/>
        <end position="273"/>
    </location>
</feature>